<dbReference type="InterPro" id="IPR032675">
    <property type="entry name" value="LRR_dom_sf"/>
</dbReference>
<reference evidence="5 6" key="1">
    <citation type="journal article" date="2012" name="Nature">
        <title>The genomic landscape of species divergence in Ficedula flycatchers.</title>
        <authorList>
            <person name="Ellegren H."/>
            <person name="Smeds L."/>
            <person name="Burri R."/>
            <person name="Olason P.I."/>
            <person name="Backstrom N."/>
            <person name="Kawakami T."/>
            <person name="Kunstner A."/>
            <person name="Makinen H."/>
            <person name="Nadachowska-Brzyska K."/>
            <person name="Qvarnstrom A."/>
            <person name="Uebbing S."/>
            <person name="Wolf J.B."/>
        </authorList>
    </citation>
    <scope>NUCLEOTIDE SEQUENCE [LARGE SCALE GENOMIC DNA]</scope>
</reference>
<accession>A0A803V765</accession>
<protein>
    <recommendedName>
        <fullName evidence="7">Leucine-rich repeat-containing protein 14</fullName>
    </recommendedName>
</protein>
<dbReference type="Ensembl" id="ENSFALT00000036298.1">
    <property type="protein sequence ID" value="ENSFALP00000018571.1"/>
    <property type="gene ID" value="ENSFALG00000025304.1"/>
</dbReference>
<dbReference type="Proteomes" id="UP000016665">
    <property type="component" value="Chromosome 2"/>
</dbReference>
<keyword evidence="4" id="KW-0677">Repeat</keyword>
<dbReference type="PANTHER" id="PTHR14224:SF9">
    <property type="entry name" value="LEUCINE-RICH REPEAT-CONTAINING PROTEIN 14"/>
    <property type="match status" value="1"/>
</dbReference>
<dbReference type="PANTHER" id="PTHR14224">
    <property type="entry name" value="SIMILAR TO PREFERENTIALLY EXPRESSED ANTIGEN IN MELANOMA-LIKE 3"/>
    <property type="match status" value="1"/>
</dbReference>
<evidence type="ECO:0000256" key="1">
    <source>
        <dbReference type="ARBA" id="ARBA00004496"/>
    </source>
</evidence>
<dbReference type="InterPro" id="IPR050694">
    <property type="entry name" value="LRRC14/PRAME"/>
</dbReference>
<evidence type="ECO:0000256" key="4">
    <source>
        <dbReference type="ARBA" id="ARBA00022737"/>
    </source>
</evidence>
<gene>
    <name evidence="5" type="primary">LOC101816694</name>
</gene>
<reference evidence="5" key="2">
    <citation type="submission" date="2025-08" db="UniProtKB">
        <authorList>
            <consortium name="Ensembl"/>
        </authorList>
    </citation>
    <scope>IDENTIFICATION</scope>
</reference>
<keyword evidence="6" id="KW-1185">Reference proteome</keyword>
<evidence type="ECO:0000256" key="2">
    <source>
        <dbReference type="ARBA" id="ARBA00022490"/>
    </source>
</evidence>
<dbReference type="GO" id="GO:0005737">
    <property type="term" value="C:cytoplasm"/>
    <property type="evidence" value="ECO:0007669"/>
    <property type="project" value="UniProtKB-SubCell"/>
</dbReference>
<comment type="subcellular location">
    <subcellularLocation>
        <location evidence="1">Cytoplasm</location>
    </subcellularLocation>
</comment>
<keyword evidence="3" id="KW-0433">Leucine-rich repeat</keyword>
<evidence type="ECO:0000313" key="5">
    <source>
        <dbReference type="Ensembl" id="ENSFALP00000018571.1"/>
    </source>
</evidence>
<dbReference type="GeneTree" id="ENSGT01040000244495"/>
<proteinExistence type="predicted"/>
<organism evidence="5 6">
    <name type="scientific">Ficedula albicollis</name>
    <name type="common">Collared flycatcher</name>
    <name type="synonym">Muscicapa albicollis</name>
    <dbReference type="NCBI Taxonomy" id="59894"/>
    <lineage>
        <taxon>Eukaryota</taxon>
        <taxon>Metazoa</taxon>
        <taxon>Chordata</taxon>
        <taxon>Craniata</taxon>
        <taxon>Vertebrata</taxon>
        <taxon>Euteleostomi</taxon>
        <taxon>Archelosauria</taxon>
        <taxon>Archosauria</taxon>
        <taxon>Dinosauria</taxon>
        <taxon>Saurischia</taxon>
        <taxon>Theropoda</taxon>
        <taxon>Coelurosauria</taxon>
        <taxon>Aves</taxon>
        <taxon>Neognathae</taxon>
        <taxon>Neoaves</taxon>
        <taxon>Telluraves</taxon>
        <taxon>Australaves</taxon>
        <taxon>Passeriformes</taxon>
        <taxon>Muscicapidae</taxon>
        <taxon>Ficedula</taxon>
    </lineage>
</organism>
<evidence type="ECO:0008006" key="7">
    <source>
        <dbReference type="Google" id="ProtNLM"/>
    </source>
</evidence>
<reference evidence="5" key="3">
    <citation type="submission" date="2025-09" db="UniProtKB">
        <authorList>
            <consortium name="Ensembl"/>
        </authorList>
    </citation>
    <scope>IDENTIFICATION</scope>
</reference>
<dbReference type="AlphaFoldDB" id="A0A803V765"/>
<dbReference type="Gene3D" id="3.80.10.10">
    <property type="entry name" value="Ribonuclease Inhibitor"/>
    <property type="match status" value="1"/>
</dbReference>
<name>A0A803V765_FICAL</name>
<evidence type="ECO:0000256" key="3">
    <source>
        <dbReference type="ARBA" id="ARBA00022614"/>
    </source>
</evidence>
<evidence type="ECO:0000313" key="6">
    <source>
        <dbReference type="Proteomes" id="UP000016665"/>
    </source>
</evidence>
<keyword evidence="2" id="KW-0963">Cytoplasm</keyword>
<sequence>MDSLLLLCARCILAQRPLPHILPGLYPVLFQLAFLDGKHVVLRDLVAAWPIQVLDFQQLVRRRELLGDHPHIDYIEAVIQAVVAQLRQELEEPGCDFSKRRLRVLDMTGLSDSLCSRSPDGVTIWSSTVALAKAFEEVSKHQQDFQRREPRRLVLKDLVAAWPLPELNIQQLLGHRKLLQDRTCVDCVQAVIEGVVAQLHLVLKEPGRHYSLRMLDMTGLPDSVSSHTMPRFMLCTTTRALASACMELSQHQSYLQWGKSKRHKGRSRATRATAVLRPSGVDIHADLVADSWSCGILHNALQAAAAGPLRLKCRVFKAEDISAYDITALLESLDRSCMRSVDLRFKNLELAKLSEILVQLSRFPELRSLKLHNSNVDVQCPTPESAFAIGWLTRPLEILPIPPSSRVVLMGYSCFSSLRVLDVTGLPDSVSSHTSARSITSALAYACVEVSVYQLKIQSRSSKQHKGCSRATSDTAFLQPLDLDVHADLCVDRWSYRILREALIATHTGPLRLKCRVFKAEDISAFEIVSLLVSLDPSCMRSVDLRFKNLELAKLSEILVQLSRFPELRSLKLHNRNVDVKRPMMESAIRTSRHSRLLESLPSFQGLNLGSSGLSGNLRQIRW</sequence>